<feature type="region of interest" description="Disordered" evidence="1">
    <location>
        <begin position="292"/>
        <end position="321"/>
    </location>
</feature>
<proteinExistence type="predicted"/>
<gene>
    <name evidence="3" type="ORF">EI555_005130</name>
</gene>
<evidence type="ECO:0008006" key="5">
    <source>
        <dbReference type="Google" id="ProtNLM"/>
    </source>
</evidence>
<keyword evidence="2" id="KW-1133">Transmembrane helix</keyword>
<keyword evidence="2" id="KW-0472">Membrane</keyword>
<reference evidence="4" key="1">
    <citation type="journal article" date="2019" name="IScience">
        <title>Narwhal Genome Reveals Long-Term Low Genetic Diversity despite Current Large Abundance Size.</title>
        <authorList>
            <person name="Westbury M.V."/>
            <person name="Petersen B."/>
            <person name="Garde E."/>
            <person name="Heide-Jorgensen M.P."/>
            <person name="Lorenzen E.D."/>
        </authorList>
    </citation>
    <scope>NUCLEOTIDE SEQUENCE [LARGE SCALE GENOMIC DNA]</scope>
</reference>
<feature type="compositionally biased region" description="Basic and acidic residues" evidence="1">
    <location>
        <begin position="363"/>
        <end position="379"/>
    </location>
</feature>
<feature type="region of interest" description="Disordered" evidence="1">
    <location>
        <begin position="347"/>
        <end position="396"/>
    </location>
</feature>
<feature type="region of interest" description="Disordered" evidence="1">
    <location>
        <begin position="409"/>
        <end position="485"/>
    </location>
</feature>
<feature type="transmembrane region" description="Helical" evidence="2">
    <location>
        <begin position="91"/>
        <end position="112"/>
    </location>
</feature>
<dbReference type="GO" id="GO:0035556">
    <property type="term" value="P:intracellular signal transduction"/>
    <property type="evidence" value="ECO:0007669"/>
    <property type="project" value="TreeGrafter"/>
</dbReference>
<evidence type="ECO:0000256" key="2">
    <source>
        <dbReference type="SAM" id="Phobius"/>
    </source>
</evidence>
<name>A0A4U1F5M7_MONMO</name>
<evidence type="ECO:0000313" key="4">
    <source>
        <dbReference type="Proteomes" id="UP000308365"/>
    </source>
</evidence>
<dbReference type="Proteomes" id="UP000308365">
    <property type="component" value="Unassembled WGS sequence"/>
</dbReference>
<evidence type="ECO:0000256" key="1">
    <source>
        <dbReference type="SAM" id="MobiDB-lite"/>
    </source>
</evidence>
<organism evidence="3 4">
    <name type="scientific">Monodon monoceros</name>
    <name type="common">Narwhal</name>
    <name type="synonym">Ceratodon monodon</name>
    <dbReference type="NCBI Taxonomy" id="40151"/>
    <lineage>
        <taxon>Eukaryota</taxon>
        <taxon>Metazoa</taxon>
        <taxon>Chordata</taxon>
        <taxon>Craniata</taxon>
        <taxon>Vertebrata</taxon>
        <taxon>Euteleostomi</taxon>
        <taxon>Mammalia</taxon>
        <taxon>Eutheria</taxon>
        <taxon>Laurasiatheria</taxon>
        <taxon>Artiodactyla</taxon>
        <taxon>Whippomorpha</taxon>
        <taxon>Cetacea</taxon>
        <taxon>Odontoceti</taxon>
        <taxon>Monodontidae</taxon>
        <taxon>Monodon</taxon>
    </lineage>
</organism>
<evidence type="ECO:0000313" key="3">
    <source>
        <dbReference type="EMBL" id="TKC44347.1"/>
    </source>
</evidence>
<dbReference type="Pfam" id="PF15681">
    <property type="entry name" value="LAX"/>
    <property type="match status" value="1"/>
</dbReference>
<dbReference type="InterPro" id="IPR031393">
    <property type="entry name" value="LAX"/>
</dbReference>
<dbReference type="PANTHER" id="PTHR24091:SF0">
    <property type="entry name" value="LYMPHOCYTE TRANSMEMBRANE ADAPTER 1"/>
    <property type="match status" value="1"/>
</dbReference>
<dbReference type="GO" id="GO:0006955">
    <property type="term" value="P:immune response"/>
    <property type="evidence" value="ECO:0007669"/>
    <property type="project" value="InterPro"/>
</dbReference>
<dbReference type="EMBL" id="RWIC01000404">
    <property type="protein sequence ID" value="TKC44347.1"/>
    <property type="molecule type" value="Genomic_DNA"/>
</dbReference>
<dbReference type="GO" id="GO:0005886">
    <property type="term" value="C:plasma membrane"/>
    <property type="evidence" value="ECO:0007669"/>
    <property type="project" value="TreeGrafter"/>
</dbReference>
<accession>A0A4U1F5M7</accession>
<feature type="compositionally biased region" description="Basic and acidic residues" evidence="1">
    <location>
        <begin position="418"/>
        <end position="430"/>
    </location>
</feature>
<keyword evidence="2" id="KW-0812">Transmembrane</keyword>
<dbReference type="AlphaFoldDB" id="A0A4U1F5M7"/>
<dbReference type="GO" id="GO:0046649">
    <property type="term" value="P:lymphocyte activation"/>
    <property type="evidence" value="ECO:0007669"/>
    <property type="project" value="TreeGrafter"/>
</dbReference>
<feature type="compositionally biased region" description="Polar residues" evidence="1">
    <location>
        <begin position="296"/>
        <end position="321"/>
    </location>
</feature>
<protein>
    <recommendedName>
        <fullName evidence="5">Lymphocyte transmembrane adapter 1</fullName>
    </recommendedName>
</protein>
<dbReference type="GO" id="GO:0050851">
    <property type="term" value="P:antigen receptor-mediated signaling pathway"/>
    <property type="evidence" value="ECO:0007669"/>
    <property type="project" value="TreeGrafter"/>
</dbReference>
<dbReference type="GO" id="GO:0050868">
    <property type="term" value="P:negative regulation of T cell activation"/>
    <property type="evidence" value="ECO:0007669"/>
    <property type="project" value="TreeGrafter"/>
</dbReference>
<dbReference type="PANTHER" id="PTHR24091">
    <property type="entry name" value="LYMPHOCYTE TRANSMEMBRANE ADAPTER 1"/>
    <property type="match status" value="1"/>
</dbReference>
<comment type="caution">
    <text evidence="3">The sequence shown here is derived from an EMBL/GenBank/DDBJ whole genome shotgun (WGS) entry which is preliminary data.</text>
</comment>
<sequence length="485" mass="52801">MDVTIPTCSEIRGRTSQPSTLQGTLGSPDTEYDPVFHHPAHPTSAFLHRALIPNPQALPPKGNIFSNFSPSYGWVMAFGFPRRAKDHNSSIFSGFAGLLAILLVVAVFCILWKWSKWKKRRVPYFQVTVMPLLTLPRPRQVAKNIYDLLPRRQEELGRHPSRSIRIFSTESLLSRNSDSPPSEHVPSQARDALHVHRAHTHAVGYAVGIYDNTMGPQMYGNLTPSAHYVNVRASRDCPSTSSEDSRDYVNILTAKEIAETLASTSTNSPPGNLFILPSTKVLELTEEIDEGCGNASDCTSLGSPGTESSYPLNDGEGSSQTSDDYVNMAVLDLETIQGKQPWGTFQCCRDYENVPPDPSGNQQREEKEATSSNTDHVEGRAAGPETHTQPVAQSGGFPALKDYVACQPPAQSKNSRMKHGEGMPDEDSHAYKSVGAAKVGGRDFEQGPDTWLLPDELRPSHPAGKSHGVVCPAGSIAITGSSEDP</sequence>